<dbReference type="Pfam" id="PF03737">
    <property type="entry name" value="RraA-like"/>
    <property type="match status" value="1"/>
</dbReference>
<accession>A0ABS8DNP2</accession>
<evidence type="ECO:0000256" key="3">
    <source>
        <dbReference type="ARBA" id="ARBA00029596"/>
    </source>
</evidence>
<protein>
    <recommendedName>
        <fullName evidence="2">Putative 4-hydroxy-4-methyl-2-oxoglutarate aldolase</fullName>
    </recommendedName>
    <alternativeName>
        <fullName evidence="3">Regulator of ribonuclease activity homolog</fullName>
    </alternativeName>
    <alternativeName>
        <fullName evidence="4">RraA-like protein</fullName>
    </alternativeName>
</protein>
<dbReference type="PANTHER" id="PTHR33254">
    <property type="entry name" value="4-HYDROXY-4-METHYL-2-OXOGLUTARATE ALDOLASE 3-RELATED"/>
    <property type="match status" value="1"/>
</dbReference>
<dbReference type="InterPro" id="IPR036704">
    <property type="entry name" value="RraA/RraA-like_sf"/>
</dbReference>
<organism evidence="5 6">
    <name type="scientific">Vreelandella malpeensis</name>
    <dbReference type="NCBI Taxonomy" id="1172368"/>
    <lineage>
        <taxon>Bacteria</taxon>
        <taxon>Pseudomonadati</taxon>
        <taxon>Pseudomonadota</taxon>
        <taxon>Gammaproteobacteria</taxon>
        <taxon>Oceanospirillales</taxon>
        <taxon>Halomonadaceae</taxon>
        <taxon>Vreelandella</taxon>
    </lineage>
</organism>
<reference evidence="5 6" key="1">
    <citation type="journal article" date="2021" name="Sci. Rep.">
        <title>Genome analysis of a halophilic bacterium Halomonas malpeensis YU-PRIM-29(T) reveals its exopolysaccharide and pigment producing capabilities.</title>
        <authorList>
            <person name="Athmika"/>
            <person name="Ghate S.D."/>
            <person name="Arun A.B."/>
            <person name="Rao S.S."/>
            <person name="Kumar S.T.A."/>
            <person name="Kandiyil M.K."/>
            <person name="Saptami K."/>
            <person name="Rekha P.D."/>
        </authorList>
    </citation>
    <scope>NUCLEOTIDE SEQUENCE [LARGE SCALE GENOMIC DNA]</scope>
    <source>
        <strain evidence="6">prim 29</strain>
    </source>
</reference>
<dbReference type="CDD" id="cd16841">
    <property type="entry name" value="RraA_family"/>
    <property type="match status" value="1"/>
</dbReference>
<evidence type="ECO:0000313" key="6">
    <source>
        <dbReference type="Proteomes" id="UP001319882"/>
    </source>
</evidence>
<dbReference type="PANTHER" id="PTHR33254:SF4">
    <property type="entry name" value="4-HYDROXY-4-METHYL-2-OXOGLUTARATE ALDOLASE 3-RELATED"/>
    <property type="match status" value="1"/>
</dbReference>
<name>A0ABS8DNP2_9GAMM</name>
<comment type="cofactor">
    <cofactor evidence="1">
        <name>a divalent metal cation</name>
        <dbReference type="ChEBI" id="CHEBI:60240"/>
    </cofactor>
</comment>
<dbReference type="Gene3D" id="3.50.30.40">
    <property type="entry name" value="Ribonuclease E inhibitor RraA/RraA-like"/>
    <property type="match status" value="1"/>
</dbReference>
<dbReference type="Proteomes" id="UP001319882">
    <property type="component" value="Unassembled WGS sequence"/>
</dbReference>
<dbReference type="NCBIfam" id="NF004850">
    <property type="entry name" value="PRK06201.1"/>
    <property type="match status" value="1"/>
</dbReference>
<gene>
    <name evidence="5" type="ORF">GEV37_02130</name>
</gene>
<evidence type="ECO:0000313" key="5">
    <source>
        <dbReference type="EMBL" id="MCB8887928.1"/>
    </source>
</evidence>
<evidence type="ECO:0000256" key="1">
    <source>
        <dbReference type="ARBA" id="ARBA00001968"/>
    </source>
</evidence>
<dbReference type="RefSeq" id="WP_227388526.1">
    <property type="nucleotide sequence ID" value="NZ_JBHSCJ010000003.1"/>
</dbReference>
<comment type="caution">
    <text evidence="5">The sequence shown here is derived from an EMBL/GenBank/DDBJ whole genome shotgun (WGS) entry which is preliminary data.</text>
</comment>
<evidence type="ECO:0000256" key="2">
    <source>
        <dbReference type="ARBA" id="ARBA00016549"/>
    </source>
</evidence>
<keyword evidence="6" id="KW-1185">Reference proteome</keyword>
<dbReference type="SUPFAM" id="SSF89562">
    <property type="entry name" value="RraA-like"/>
    <property type="match status" value="1"/>
</dbReference>
<dbReference type="EMBL" id="WHVL01000001">
    <property type="protein sequence ID" value="MCB8887928.1"/>
    <property type="molecule type" value="Genomic_DNA"/>
</dbReference>
<sequence length="233" mass="24261">MTASSTPTAWPSGFDVQPRQATLSSRLLEAFASIPVAHAGDVLGRHTGAVGLKAYHNDLGLTLCGSAITVRTRPGDNLMVHVAMQRAQPGDVIVIDGGGDLSTAVIGGLMRTTAVARKLGGFVIDGALRDVAEWAEGGLPVYARGHVHRGPSKDGPGQINVPIACAGMTVMPGDLILGDADGVIAIPAHEAEAVLALCQAHAQKEDRIRAQNETGAVDRERFDLILRQKGCPV</sequence>
<evidence type="ECO:0000256" key="4">
    <source>
        <dbReference type="ARBA" id="ARBA00030169"/>
    </source>
</evidence>
<proteinExistence type="predicted"/>
<dbReference type="InterPro" id="IPR005493">
    <property type="entry name" value="RraA/RraA-like"/>
</dbReference>